<evidence type="ECO:0000256" key="5">
    <source>
        <dbReference type="ARBA" id="ARBA00038359"/>
    </source>
</evidence>
<feature type="transmembrane region" description="Helical" evidence="6">
    <location>
        <begin position="74"/>
        <end position="97"/>
    </location>
</feature>
<comment type="similarity">
    <text evidence="5">Belongs to the SAT4 family.</text>
</comment>
<comment type="caution">
    <text evidence="8">The sequence shown here is derived from an EMBL/GenBank/DDBJ whole genome shotgun (WGS) entry which is preliminary data.</text>
</comment>
<feature type="transmembrane region" description="Helical" evidence="6">
    <location>
        <begin position="143"/>
        <end position="165"/>
    </location>
</feature>
<protein>
    <recommendedName>
        <fullName evidence="7">Rhodopsin domain-containing protein</fullName>
    </recommendedName>
</protein>
<evidence type="ECO:0000256" key="6">
    <source>
        <dbReference type="SAM" id="Phobius"/>
    </source>
</evidence>
<sequence>MVISYPIGQFADVRAQLTVATVLVVSATALVCLRFVSRVMKHSKFGLDDYFCLLALVKFTTPFVNSWLTVSQAAVYGIVGIAFAWAALGMGIHIKYLPMDNLLVILKMLIPFQFCYGIAIASVKCSYLFFYLRIFPHAALQRLAYICMAIVLAWWVGNVLQILLMCQPFAKNWNASLPGRCGNRPIGFTIIGALNMVTDVVVILLPLPWVRRLQMPRRAKMGLYLMFGIGLFIAAVSIIRMRVLSTLNFADISHDMKQSCAWTFIETSVAVINSCIPMLRPLFSRFFHPTPANSGADKSGSGFSTGGGGDGGGGGVGGSYNLRTVGAEHHRVRSGSKHFVRLSSEGGDVAGVVQGVLISEDKRDGEAAWQQYQQQHESNVDVDVESGITVVVERHCVAVLSDDKFEQQRESVVVGDESSQRRILHAL</sequence>
<feature type="domain" description="Rhodopsin" evidence="7">
    <location>
        <begin position="33"/>
        <end position="285"/>
    </location>
</feature>
<accession>A0ABR1MAP7</accession>
<evidence type="ECO:0000259" key="7">
    <source>
        <dbReference type="Pfam" id="PF20684"/>
    </source>
</evidence>
<name>A0ABR1MAP7_9PEZI</name>
<feature type="transmembrane region" description="Helical" evidence="6">
    <location>
        <begin position="186"/>
        <end position="209"/>
    </location>
</feature>
<evidence type="ECO:0000256" key="3">
    <source>
        <dbReference type="ARBA" id="ARBA00022989"/>
    </source>
</evidence>
<keyword evidence="4 6" id="KW-0472">Membrane</keyword>
<keyword evidence="3 6" id="KW-1133">Transmembrane helix</keyword>
<proteinExistence type="inferred from homology"/>
<evidence type="ECO:0000256" key="1">
    <source>
        <dbReference type="ARBA" id="ARBA00004141"/>
    </source>
</evidence>
<evidence type="ECO:0000313" key="8">
    <source>
        <dbReference type="EMBL" id="KAK7543855.1"/>
    </source>
</evidence>
<gene>
    <name evidence="8" type="ORF">IWX46DRAFT_127375</name>
</gene>
<feature type="transmembrane region" description="Helical" evidence="6">
    <location>
        <begin position="15"/>
        <end position="37"/>
    </location>
</feature>
<feature type="transmembrane region" description="Helical" evidence="6">
    <location>
        <begin position="109"/>
        <end position="131"/>
    </location>
</feature>
<dbReference type="InterPro" id="IPR052337">
    <property type="entry name" value="SAT4-like"/>
</dbReference>
<comment type="subcellular location">
    <subcellularLocation>
        <location evidence="1">Membrane</location>
        <topology evidence="1">Multi-pass membrane protein</topology>
    </subcellularLocation>
</comment>
<feature type="transmembrane region" description="Helical" evidence="6">
    <location>
        <begin position="221"/>
        <end position="239"/>
    </location>
</feature>
<reference evidence="8 9" key="1">
    <citation type="submission" date="2024-04" db="EMBL/GenBank/DDBJ databases">
        <title>Phyllosticta paracitricarpa is synonymous to the EU quarantine fungus P. citricarpa based on phylogenomic analyses.</title>
        <authorList>
            <consortium name="Lawrence Berkeley National Laboratory"/>
            <person name="Van Ingen-Buijs V.A."/>
            <person name="Van Westerhoven A.C."/>
            <person name="Haridas S."/>
            <person name="Skiadas P."/>
            <person name="Martin F."/>
            <person name="Groenewald J.Z."/>
            <person name="Crous P.W."/>
            <person name="Seidl M.F."/>
        </authorList>
    </citation>
    <scope>NUCLEOTIDE SEQUENCE [LARGE SCALE GENOMIC DNA]</scope>
    <source>
        <strain evidence="8 9">CBS 122670</strain>
    </source>
</reference>
<dbReference type="Proteomes" id="UP001365128">
    <property type="component" value="Unassembled WGS sequence"/>
</dbReference>
<evidence type="ECO:0000256" key="4">
    <source>
        <dbReference type="ARBA" id="ARBA00023136"/>
    </source>
</evidence>
<dbReference type="PANTHER" id="PTHR33048:SF161">
    <property type="entry name" value="INTEGRAL MEMBRANE PROTEIN"/>
    <property type="match status" value="1"/>
</dbReference>
<organism evidence="8 9">
    <name type="scientific">Phyllosticta citricarpa</name>
    <dbReference type="NCBI Taxonomy" id="55181"/>
    <lineage>
        <taxon>Eukaryota</taxon>
        <taxon>Fungi</taxon>
        <taxon>Dikarya</taxon>
        <taxon>Ascomycota</taxon>
        <taxon>Pezizomycotina</taxon>
        <taxon>Dothideomycetes</taxon>
        <taxon>Dothideomycetes incertae sedis</taxon>
        <taxon>Botryosphaeriales</taxon>
        <taxon>Phyllostictaceae</taxon>
        <taxon>Phyllosticta</taxon>
    </lineage>
</organism>
<evidence type="ECO:0000313" key="9">
    <source>
        <dbReference type="Proteomes" id="UP001365128"/>
    </source>
</evidence>
<evidence type="ECO:0000256" key="2">
    <source>
        <dbReference type="ARBA" id="ARBA00022692"/>
    </source>
</evidence>
<dbReference type="PANTHER" id="PTHR33048">
    <property type="entry name" value="PTH11-LIKE INTEGRAL MEMBRANE PROTEIN (AFU_ORTHOLOGUE AFUA_5G11245)"/>
    <property type="match status" value="1"/>
</dbReference>
<dbReference type="InterPro" id="IPR049326">
    <property type="entry name" value="Rhodopsin_dom_fungi"/>
</dbReference>
<dbReference type="Pfam" id="PF20684">
    <property type="entry name" value="Fung_rhodopsin"/>
    <property type="match status" value="1"/>
</dbReference>
<keyword evidence="9" id="KW-1185">Reference proteome</keyword>
<keyword evidence="2 6" id="KW-0812">Transmembrane</keyword>
<dbReference type="EMBL" id="JBBPDW010000019">
    <property type="protein sequence ID" value="KAK7543855.1"/>
    <property type="molecule type" value="Genomic_DNA"/>
</dbReference>